<sequence length="814" mass="90276">MSNPPPLVTHPYDPTNALDDVPGLHWALHEFLQSRMHESEGFCDQSDPQKQRLYFATGYGLIQCVKGLMSFEDKDLLAAIDRTKHGITVASAHRRRLGSFAGRLAGYIVPSFSTNGTEWIAAMTPVERHAELVYAESLYQKRGVRTPFLHPSSFTDSYSPYYPILSTTPTPRLNMRTTISIYRQLGKWVESVDTAYAAAHPELLTTTSSLADPATVPNTGSTPAYESTTSFASANSSSSASPNHISTPRSPSNCPTTLSSPSSSSSAHPHLPDPSIDTHFRSGVYLGLGMSHLALSLMPGKLLALVELFGYRGDRKLGLELLERAGGWGSGASVVDKDKEGVRRPICDMTLLIFHLVLSAFTFEGVDVRKAARILEWNLERYPNGVFFLFGAGRLALVRSQPTKALDYYARAAHAQSQYRNLHHISWWESAVACLGLWRVAESRSWWHKLGGEATWSKATYTYGEAACLATLGEHVEAKKLMERVQGLRQKIAGKSIPVEVRSVSMYNRVICLGYLIGTSGLDYMRDALCVFMLSLLACFDIFSMLALSSSPVSKFVARKARKYLAQSDRLLLPALELAYVFHAIAHAPREVIAHEMIPAVGGALEELGLSLLSSACGGKEREMERKKLQARSGYWDDVCLARFLEGVCWRFVAYPDPDAELEPDEKVPFSPKDARTYSERAFRAVFEYGPNIQLDHYVVYYARECVSSSFSFWLVFGFGKLSVAVIDVSHKFIRLSFPDNSLANYGSFVDFEYGRLLARSGDKDGARTQFDLVMSGKPLEVNAAGRKGKYSLENALHMRTHAALEALDQNRLL</sequence>
<reference evidence="2 3" key="1">
    <citation type="submission" date="2016-03" db="EMBL/GenBank/DDBJ databases">
        <title>Comparative genomics of the ectomycorrhizal sister species Rhizopogon vinicolor and Rhizopogon vesiculosus (Basidiomycota: Boletales) reveals a divergence of the mating type B locus.</title>
        <authorList>
            <person name="Mujic A.B."/>
            <person name="Kuo A."/>
            <person name="Tritt A."/>
            <person name="Lipzen A."/>
            <person name="Chen C."/>
            <person name="Johnson J."/>
            <person name="Sharma A."/>
            <person name="Barry K."/>
            <person name="Grigoriev I.V."/>
            <person name="Spatafora J.W."/>
        </authorList>
    </citation>
    <scope>NUCLEOTIDE SEQUENCE [LARGE SCALE GENOMIC DNA]</scope>
    <source>
        <strain evidence="2 3">AM-OR11-056</strain>
    </source>
</reference>
<comment type="caution">
    <text evidence="2">The sequence shown here is derived from an EMBL/GenBank/DDBJ whole genome shotgun (WGS) entry which is preliminary data.</text>
</comment>
<proteinExistence type="predicted"/>
<dbReference type="EMBL" id="LVVM01001542">
    <property type="protein sequence ID" value="OJA18332.1"/>
    <property type="molecule type" value="Genomic_DNA"/>
</dbReference>
<dbReference type="InterPro" id="IPR011990">
    <property type="entry name" value="TPR-like_helical_dom_sf"/>
</dbReference>
<dbReference type="OrthoDB" id="43460at2759"/>
<feature type="compositionally biased region" description="Low complexity" evidence="1">
    <location>
        <begin position="227"/>
        <end position="241"/>
    </location>
</feature>
<gene>
    <name evidence="2" type="ORF">AZE42_12241</name>
</gene>
<dbReference type="PANTHER" id="PTHR31859:SF1">
    <property type="entry name" value="TETRATRICOPEPTIDE REPEAT PROTEIN 39C"/>
    <property type="match status" value="1"/>
</dbReference>
<protein>
    <recommendedName>
        <fullName evidence="4">Tetratricopeptide repeat protein 39B</fullName>
    </recommendedName>
</protein>
<dbReference type="PANTHER" id="PTHR31859">
    <property type="entry name" value="TETRATRICOPEPTIDE REPEAT PROTEIN 39 FAMILY MEMBER"/>
    <property type="match status" value="1"/>
</dbReference>
<dbReference type="AlphaFoldDB" id="A0A1J8R348"/>
<dbReference type="GO" id="GO:0005829">
    <property type="term" value="C:cytosol"/>
    <property type="evidence" value="ECO:0007669"/>
    <property type="project" value="TreeGrafter"/>
</dbReference>
<dbReference type="Proteomes" id="UP000183567">
    <property type="component" value="Unassembled WGS sequence"/>
</dbReference>
<feature type="compositionally biased region" description="Low complexity" evidence="1">
    <location>
        <begin position="250"/>
        <end position="273"/>
    </location>
</feature>
<accession>A0A1J8R348</accession>
<keyword evidence="3" id="KW-1185">Reference proteome</keyword>
<feature type="region of interest" description="Disordered" evidence="1">
    <location>
        <begin position="209"/>
        <end position="273"/>
    </location>
</feature>
<dbReference type="GO" id="GO:0005741">
    <property type="term" value="C:mitochondrial outer membrane"/>
    <property type="evidence" value="ECO:0007669"/>
    <property type="project" value="TreeGrafter"/>
</dbReference>
<name>A0A1J8R348_9AGAM</name>
<evidence type="ECO:0000313" key="3">
    <source>
        <dbReference type="Proteomes" id="UP000183567"/>
    </source>
</evidence>
<evidence type="ECO:0008006" key="4">
    <source>
        <dbReference type="Google" id="ProtNLM"/>
    </source>
</evidence>
<evidence type="ECO:0000256" key="1">
    <source>
        <dbReference type="SAM" id="MobiDB-lite"/>
    </source>
</evidence>
<dbReference type="SUPFAM" id="SSF48452">
    <property type="entry name" value="TPR-like"/>
    <property type="match status" value="1"/>
</dbReference>
<dbReference type="Pfam" id="PF10300">
    <property type="entry name" value="Iml2-TPR_39"/>
    <property type="match status" value="1"/>
</dbReference>
<dbReference type="InterPro" id="IPR019412">
    <property type="entry name" value="IML2/TPR_39"/>
</dbReference>
<evidence type="ECO:0000313" key="2">
    <source>
        <dbReference type="EMBL" id="OJA18332.1"/>
    </source>
</evidence>
<feature type="compositionally biased region" description="Polar residues" evidence="1">
    <location>
        <begin position="209"/>
        <end position="226"/>
    </location>
</feature>
<dbReference type="GO" id="GO:0005634">
    <property type="term" value="C:nucleus"/>
    <property type="evidence" value="ECO:0007669"/>
    <property type="project" value="TreeGrafter"/>
</dbReference>
<organism evidence="2 3">
    <name type="scientific">Rhizopogon vesiculosus</name>
    <dbReference type="NCBI Taxonomy" id="180088"/>
    <lineage>
        <taxon>Eukaryota</taxon>
        <taxon>Fungi</taxon>
        <taxon>Dikarya</taxon>
        <taxon>Basidiomycota</taxon>
        <taxon>Agaricomycotina</taxon>
        <taxon>Agaricomycetes</taxon>
        <taxon>Agaricomycetidae</taxon>
        <taxon>Boletales</taxon>
        <taxon>Suillineae</taxon>
        <taxon>Rhizopogonaceae</taxon>
        <taxon>Rhizopogon</taxon>
    </lineage>
</organism>